<comment type="caution">
    <text evidence="2">The sequence shown here is derived from an EMBL/GenBank/DDBJ whole genome shotgun (WGS) entry which is preliminary data.</text>
</comment>
<sequence>MVVQFEPIGRRQRGRRGALNFDYGVVGRQNGKSFMKAKQREPEKNVKKDKKALSPQQRTQRCDLKKRKHLEFNSNHTNTIQYNTIQYL</sequence>
<gene>
    <name evidence="2" type="ORF">RJT34_10010</name>
</gene>
<dbReference type="EMBL" id="JAYKXN010000002">
    <property type="protein sequence ID" value="KAK7311706.1"/>
    <property type="molecule type" value="Genomic_DNA"/>
</dbReference>
<evidence type="ECO:0000256" key="1">
    <source>
        <dbReference type="SAM" id="MobiDB-lite"/>
    </source>
</evidence>
<organism evidence="2 3">
    <name type="scientific">Clitoria ternatea</name>
    <name type="common">Butterfly pea</name>
    <dbReference type="NCBI Taxonomy" id="43366"/>
    <lineage>
        <taxon>Eukaryota</taxon>
        <taxon>Viridiplantae</taxon>
        <taxon>Streptophyta</taxon>
        <taxon>Embryophyta</taxon>
        <taxon>Tracheophyta</taxon>
        <taxon>Spermatophyta</taxon>
        <taxon>Magnoliopsida</taxon>
        <taxon>eudicotyledons</taxon>
        <taxon>Gunneridae</taxon>
        <taxon>Pentapetalae</taxon>
        <taxon>rosids</taxon>
        <taxon>fabids</taxon>
        <taxon>Fabales</taxon>
        <taxon>Fabaceae</taxon>
        <taxon>Papilionoideae</taxon>
        <taxon>50 kb inversion clade</taxon>
        <taxon>NPAAA clade</taxon>
        <taxon>indigoferoid/millettioid clade</taxon>
        <taxon>Phaseoleae</taxon>
        <taxon>Clitoria</taxon>
    </lineage>
</organism>
<name>A0AAN9PUY8_CLITE</name>
<keyword evidence="3" id="KW-1185">Reference proteome</keyword>
<accession>A0AAN9PUY8</accession>
<evidence type="ECO:0000313" key="3">
    <source>
        <dbReference type="Proteomes" id="UP001359559"/>
    </source>
</evidence>
<dbReference type="Proteomes" id="UP001359559">
    <property type="component" value="Unassembled WGS sequence"/>
</dbReference>
<protein>
    <submittedName>
        <fullName evidence="2">Uncharacterized protein</fullName>
    </submittedName>
</protein>
<dbReference type="AlphaFoldDB" id="A0AAN9PUY8"/>
<proteinExistence type="predicted"/>
<reference evidence="2 3" key="1">
    <citation type="submission" date="2024-01" db="EMBL/GenBank/DDBJ databases">
        <title>The genomes of 5 underutilized Papilionoideae crops provide insights into root nodulation and disease resistance.</title>
        <authorList>
            <person name="Yuan L."/>
        </authorList>
    </citation>
    <scope>NUCLEOTIDE SEQUENCE [LARGE SCALE GENOMIC DNA]</scope>
    <source>
        <strain evidence="2">LY-2023</strain>
        <tissue evidence="2">Leaf</tissue>
    </source>
</reference>
<feature type="region of interest" description="Disordered" evidence="1">
    <location>
        <begin position="33"/>
        <end position="60"/>
    </location>
</feature>
<evidence type="ECO:0000313" key="2">
    <source>
        <dbReference type="EMBL" id="KAK7311706.1"/>
    </source>
</evidence>